<sequence length="298" mass="31705">MKTRGKILVTGATGNIGRHVVSGLRTAGADVRALVRTPSAARMPEGVEVVGGDLSAPEKLDHALEGVDTLFLLWPLVTADGAPALIQAASRHARRIVYVSAAVSDEAGSEDNGVWGRIEREIAASGLEWTFLRVGGLAANTLGWADQIRLDGTVRWTYGAAGRSLVHERDVADVAVLALTEDGHVGAKYVLTGPEVLTQAEQVRLIGEALGRPVRWEEVPREVTRDGFLAQIGDPAFAEAALDAWGGMVENPEPVSTAVEEVTGHPARTFREWAADHAHDFRPLPTAEAAGHSRSASR</sequence>
<protein>
    <submittedName>
        <fullName evidence="2">Uncharacterized protein YbjT (DUF2867 family)</fullName>
    </submittedName>
</protein>
<dbReference type="EMBL" id="JACCHL010000001">
    <property type="protein sequence ID" value="NYH54777.1"/>
    <property type="molecule type" value="Genomic_DNA"/>
</dbReference>
<dbReference type="RefSeq" id="WP_179811094.1">
    <property type="nucleotide sequence ID" value="NZ_JACCHL010000001.1"/>
</dbReference>
<reference evidence="2 3" key="1">
    <citation type="submission" date="2020-07" db="EMBL/GenBank/DDBJ databases">
        <title>Sequencing the genomes of 1000 actinobacteria strains.</title>
        <authorList>
            <person name="Klenk H.-P."/>
        </authorList>
    </citation>
    <scope>NUCLEOTIDE SEQUENCE [LARGE SCALE GENOMIC DNA]</scope>
    <source>
        <strain evidence="2 3">DSM 45278</strain>
    </source>
</reference>
<dbReference type="InterPro" id="IPR016040">
    <property type="entry name" value="NAD(P)-bd_dom"/>
</dbReference>
<evidence type="ECO:0000313" key="2">
    <source>
        <dbReference type="EMBL" id="NYH54777.1"/>
    </source>
</evidence>
<evidence type="ECO:0000259" key="1">
    <source>
        <dbReference type="Pfam" id="PF13460"/>
    </source>
</evidence>
<dbReference type="AlphaFoldDB" id="A0A7Y9XHF9"/>
<dbReference type="Proteomes" id="UP000584931">
    <property type="component" value="Unassembled WGS sequence"/>
</dbReference>
<accession>A0A7Y9XHF9</accession>
<name>A0A7Y9XHF9_9ACTN</name>
<feature type="domain" description="NAD(P)-binding" evidence="1">
    <location>
        <begin position="11"/>
        <end position="181"/>
    </location>
</feature>
<dbReference type="Gene3D" id="3.40.50.720">
    <property type="entry name" value="NAD(P)-binding Rossmann-like Domain"/>
    <property type="match status" value="1"/>
</dbReference>
<dbReference type="Pfam" id="PF13460">
    <property type="entry name" value="NAD_binding_10"/>
    <property type="match status" value="1"/>
</dbReference>
<dbReference type="PANTHER" id="PTHR43162">
    <property type="match status" value="1"/>
</dbReference>
<dbReference type="SUPFAM" id="SSF51735">
    <property type="entry name" value="NAD(P)-binding Rossmann-fold domains"/>
    <property type="match status" value="1"/>
</dbReference>
<evidence type="ECO:0000313" key="3">
    <source>
        <dbReference type="Proteomes" id="UP000584931"/>
    </source>
</evidence>
<proteinExistence type="predicted"/>
<dbReference type="InterPro" id="IPR051604">
    <property type="entry name" value="Ergot_Alk_Oxidoreductase"/>
</dbReference>
<dbReference type="InterPro" id="IPR036291">
    <property type="entry name" value="NAD(P)-bd_dom_sf"/>
</dbReference>
<comment type="caution">
    <text evidence="2">The sequence shown here is derived from an EMBL/GenBank/DDBJ whole genome shotgun (WGS) entry which is preliminary data.</text>
</comment>
<gene>
    <name evidence="2" type="ORF">HNR06_004366</name>
</gene>
<organism evidence="2 3">
    <name type="scientific">Nocardiopsis sinuspersici</name>
    <dbReference type="NCBI Taxonomy" id="501010"/>
    <lineage>
        <taxon>Bacteria</taxon>
        <taxon>Bacillati</taxon>
        <taxon>Actinomycetota</taxon>
        <taxon>Actinomycetes</taxon>
        <taxon>Streptosporangiales</taxon>
        <taxon>Nocardiopsidaceae</taxon>
        <taxon>Nocardiopsis</taxon>
    </lineage>
</organism>
<dbReference type="PANTHER" id="PTHR43162:SF1">
    <property type="entry name" value="PRESTALK A DIFFERENTIATION PROTEIN A"/>
    <property type="match status" value="1"/>
</dbReference>